<gene>
    <name evidence="2" type="ORF">CLV94_0049</name>
</gene>
<proteinExistence type="predicted"/>
<keyword evidence="1" id="KW-0472">Membrane</keyword>
<keyword evidence="1" id="KW-1133">Transmembrane helix</keyword>
<reference evidence="2 3" key="1">
    <citation type="submission" date="2018-10" db="EMBL/GenBank/DDBJ databases">
        <title>Genomic Encyclopedia of Archaeal and Bacterial Type Strains, Phase II (KMG-II): from individual species to whole genera.</title>
        <authorList>
            <person name="Goeker M."/>
        </authorList>
    </citation>
    <scope>NUCLEOTIDE SEQUENCE [LARGE SCALE GENOMIC DNA]</scope>
    <source>
        <strain evidence="2 3">DSM 29537</strain>
    </source>
</reference>
<comment type="caution">
    <text evidence="2">The sequence shown here is derived from an EMBL/GenBank/DDBJ whole genome shotgun (WGS) entry which is preliminary data.</text>
</comment>
<dbReference type="OrthoDB" id="1363024at2"/>
<dbReference type="RefSeq" id="WP_147406541.1">
    <property type="nucleotide sequence ID" value="NZ_RBLC01000001.1"/>
</dbReference>
<dbReference type="AlphaFoldDB" id="A0A495MGE7"/>
<evidence type="ECO:0000256" key="1">
    <source>
        <dbReference type="SAM" id="Phobius"/>
    </source>
</evidence>
<keyword evidence="3" id="KW-1185">Reference proteome</keyword>
<feature type="transmembrane region" description="Helical" evidence="1">
    <location>
        <begin position="69"/>
        <end position="91"/>
    </location>
</feature>
<dbReference type="Proteomes" id="UP000277579">
    <property type="component" value="Unassembled WGS sequence"/>
</dbReference>
<evidence type="ECO:0000313" key="3">
    <source>
        <dbReference type="Proteomes" id="UP000277579"/>
    </source>
</evidence>
<accession>A0A495MGE7</accession>
<feature type="transmembrane region" description="Helical" evidence="1">
    <location>
        <begin position="36"/>
        <end position="54"/>
    </location>
</feature>
<protein>
    <submittedName>
        <fullName evidence="2">Uncharacterized protein</fullName>
    </submittedName>
</protein>
<organism evidence="2 3">
    <name type="scientific">Flavobacterium endophyticum</name>
    <dbReference type="NCBI Taxonomy" id="1540163"/>
    <lineage>
        <taxon>Bacteria</taxon>
        <taxon>Pseudomonadati</taxon>
        <taxon>Bacteroidota</taxon>
        <taxon>Flavobacteriia</taxon>
        <taxon>Flavobacteriales</taxon>
        <taxon>Flavobacteriaceae</taxon>
        <taxon>Flavobacterium</taxon>
    </lineage>
</organism>
<dbReference type="EMBL" id="RBLC01000001">
    <property type="protein sequence ID" value="RKS25026.1"/>
    <property type="molecule type" value="Genomic_DNA"/>
</dbReference>
<name>A0A495MGE7_9FLAO</name>
<sequence length="95" mass="10211">MGMLFYLAMGWCGTKFPGWWRFPVPPHPDPEPWRDFSILSVIGIIAGVAGGTLFNNQISQNALFAGQEMIASGMFAFAASGIVTGVGAVMMKGKR</sequence>
<keyword evidence="1" id="KW-0812">Transmembrane</keyword>
<evidence type="ECO:0000313" key="2">
    <source>
        <dbReference type="EMBL" id="RKS25026.1"/>
    </source>
</evidence>